<name>A0A5N5Q803_9AGAM</name>
<reference evidence="1 2" key="1">
    <citation type="journal article" date="2019" name="Fungal Biol. Biotechnol.">
        <title>Draft genome sequence of fastidious pathogen Ceratobasidium theobromae, which causes vascular-streak dieback in Theobroma cacao.</title>
        <authorList>
            <person name="Ali S.S."/>
            <person name="Asman A."/>
            <person name="Shao J."/>
            <person name="Firmansyah A.P."/>
            <person name="Susilo A.W."/>
            <person name="Rosmana A."/>
            <person name="McMahon P."/>
            <person name="Junaid M."/>
            <person name="Guest D."/>
            <person name="Kheng T.Y."/>
            <person name="Meinhardt L.W."/>
            <person name="Bailey B.A."/>
        </authorList>
    </citation>
    <scope>NUCLEOTIDE SEQUENCE [LARGE SCALE GENOMIC DNA]</scope>
    <source>
        <strain evidence="1 2">CT2</strain>
    </source>
</reference>
<sequence length="87" mass="9209">MTTQEESNDYKSGGLLTGFGPCAIGALFHMAGRVLESALGLFADTKDVGIPDISHNKIKTTSLPTPSYLSKSSRLVLLYETSGTITS</sequence>
<dbReference type="AlphaFoldDB" id="A0A5N5Q803"/>
<accession>A0A5N5Q803</accession>
<gene>
    <name evidence="1" type="ORF">CTheo_9033</name>
</gene>
<dbReference type="Proteomes" id="UP000383932">
    <property type="component" value="Unassembled WGS sequence"/>
</dbReference>
<dbReference type="EMBL" id="SSOP01001011">
    <property type="protein sequence ID" value="KAB5587528.1"/>
    <property type="molecule type" value="Genomic_DNA"/>
</dbReference>
<evidence type="ECO:0000313" key="2">
    <source>
        <dbReference type="Proteomes" id="UP000383932"/>
    </source>
</evidence>
<organism evidence="1 2">
    <name type="scientific">Ceratobasidium theobromae</name>
    <dbReference type="NCBI Taxonomy" id="1582974"/>
    <lineage>
        <taxon>Eukaryota</taxon>
        <taxon>Fungi</taxon>
        <taxon>Dikarya</taxon>
        <taxon>Basidiomycota</taxon>
        <taxon>Agaricomycotina</taxon>
        <taxon>Agaricomycetes</taxon>
        <taxon>Cantharellales</taxon>
        <taxon>Ceratobasidiaceae</taxon>
        <taxon>Ceratobasidium</taxon>
    </lineage>
</organism>
<keyword evidence="2" id="KW-1185">Reference proteome</keyword>
<evidence type="ECO:0000313" key="1">
    <source>
        <dbReference type="EMBL" id="KAB5587528.1"/>
    </source>
</evidence>
<proteinExistence type="predicted"/>
<comment type="caution">
    <text evidence="1">The sequence shown here is derived from an EMBL/GenBank/DDBJ whole genome shotgun (WGS) entry which is preliminary data.</text>
</comment>
<protein>
    <submittedName>
        <fullName evidence="1">Uncharacterized protein</fullName>
    </submittedName>
</protein>